<dbReference type="PANTHER" id="PTHR43130:SF15">
    <property type="entry name" value="THIJ_PFPI FAMILY PROTEIN (AFU_ORTHOLOGUE AFUA_5G14240)"/>
    <property type="match status" value="1"/>
</dbReference>
<dbReference type="OrthoDB" id="543156at2759"/>
<sequence>MRISTLTPLLAALPTAYSAITKPEINNTTALPMHFGLLVFPGFQALDVFGPMDVFNSLALLFKLPMTISILSTTLDPVSSSVSGVMKNMSHGDFGEAVVPTDTFKNYLTRLSQTPLQVRHEGHEGHEEGIEEKKPCGHKKAETADIEVLIVPGGGGTRQPLLEEIDFVKAMYPKVKYILTVCTGATIAARGGVLDGRRATTNKMAWKWATSTGPNVTWVGHARWVDDGNIWTSSGVSAGSDMAYAWVASVYGEEVADYLSKAAEYNRWLDANNDPFAAIHDVPA</sequence>
<keyword evidence="1" id="KW-0732">Signal</keyword>
<keyword evidence="4" id="KW-1185">Reference proteome</keyword>
<evidence type="ECO:0000259" key="2">
    <source>
        <dbReference type="Pfam" id="PF01965"/>
    </source>
</evidence>
<accession>A0A6A6XW92</accession>
<proteinExistence type="predicted"/>
<dbReference type="EMBL" id="MU001743">
    <property type="protein sequence ID" value="KAF2800710.1"/>
    <property type="molecule type" value="Genomic_DNA"/>
</dbReference>
<gene>
    <name evidence="3" type="ORF">K505DRAFT_344979</name>
</gene>
<evidence type="ECO:0000313" key="3">
    <source>
        <dbReference type="EMBL" id="KAF2800710.1"/>
    </source>
</evidence>
<dbReference type="Gene3D" id="3.40.50.880">
    <property type="match status" value="1"/>
</dbReference>
<name>A0A6A6XW92_9PLEO</name>
<dbReference type="InterPro" id="IPR029062">
    <property type="entry name" value="Class_I_gatase-like"/>
</dbReference>
<protein>
    <submittedName>
        <fullName evidence="3">DJ-1/PfpI family protein</fullName>
    </submittedName>
</protein>
<dbReference type="InterPro" id="IPR002818">
    <property type="entry name" value="DJ-1/PfpI"/>
</dbReference>
<dbReference type="AlphaFoldDB" id="A0A6A6XW92"/>
<dbReference type="SUPFAM" id="SSF52317">
    <property type="entry name" value="Class I glutamine amidotransferase-like"/>
    <property type="match status" value="1"/>
</dbReference>
<dbReference type="Proteomes" id="UP000799757">
    <property type="component" value="Unassembled WGS sequence"/>
</dbReference>
<dbReference type="PANTHER" id="PTHR43130">
    <property type="entry name" value="ARAC-FAMILY TRANSCRIPTIONAL REGULATOR"/>
    <property type="match status" value="1"/>
</dbReference>
<reference evidence="3" key="1">
    <citation type="journal article" date="2020" name="Stud. Mycol.">
        <title>101 Dothideomycetes genomes: a test case for predicting lifestyles and emergence of pathogens.</title>
        <authorList>
            <person name="Haridas S."/>
            <person name="Albert R."/>
            <person name="Binder M."/>
            <person name="Bloem J."/>
            <person name="Labutti K."/>
            <person name="Salamov A."/>
            <person name="Andreopoulos B."/>
            <person name="Baker S."/>
            <person name="Barry K."/>
            <person name="Bills G."/>
            <person name="Bluhm B."/>
            <person name="Cannon C."/>
            <person name="Castanera R."/>
            <person name="Culley D."/>
            <person name="Daum C."/>
            <person name="Ezra D."/>
            <person name="Gonzalez J."/>
            <person name="Henrissat B."/>
            <person name="Kuo A."/>
            <person name="Liang C."/>
            <person name="Lipzen A."/>
            <person name="Lutzoni F."/>
            <person name="Magnuson J."/>
            <person name="Mondo S."/>
            <person name="Nolan M."/>
            <person name="Ohm R."/>
            <person name="Pangilinan J."/>
            <person name="Park H.-J."/>
            <person name="Ramirez L."/>
            <person name="Alfaro M."/>
            <person name="Sun H."/>
            <person name="Tritt A."/>
            <person name="Yoshinaga Y."/>
            <person name="Zwiers L.-H."/>
            <person name="Turgeon B."/>
            <person name="Goodwin S."/>
            <person name="Spatafora J."/>
            <person name="Crous P."/>
            <person name="Grigoriev I."/>
        </authorList>
    </citation>
    <scope>NUCLEOTIDE SEQUENCE</scope>
    <source>
        <strain evidence="3">CBS 109.77</strain>
    </source>
</reference>
<evidence type="ECO:0000313" key="4">
    <source>
        <dbReference type="Proteomes" id="UP000799757"/>
    </source>
</evidence>
<feature type="signal peptide" evidence="1">
    <location>
        <begin position="1"/>
        <end position="18"/>
    </location>
</feature>
<feature type="domain" description="DJ-1/PfpI" evidence="2">
    <location>
        <begin position="37"/>
        <end position="247"/>
    </location>
</feature>
<dbReference type="InterPro" id="IPR052158">
    <property type="entry name" value="INH-QAR"/>
</dbReference>
<feature type="chain" id="PRO_5025426678" evidence="1">
    <location>
        <begin position="19"/>
        <end position="284"/>
    </location>
</feature>
<evidence type="ECO:0000256" key="1">
    <source>
        <dbReference type="SAM" id="SignalP"/>
    </source>
</evidence>
<dbReference type="Pfam" id="PF01965">
    <property type="entry name" value="DJ-1_PfpI"/>
    <property type="match status" value="1"/>
</dbReference>
<organism evidence="3 4">
    <name type="scientific">Melanomma pulvis-pyrius CBS 109.77</name>
    <dbReference type="NCBI Taxonomy" id="1314802"/>
    <lineage>
        <taxon>Eukaryota</taxon>
        <taxon>Fungi</taxon>
        <taxon>Dikarya</taxon>
        <taxon>Ascomycota</taxon>
        <taxon>Pezizomycotina</taxon>
        <taxon>Dothideomycetes</taxon>
        <taxon>Pleosporomycetidae</taxon>
        <taxon>Pleosporales</taxon>
        <taxon>Melanommataceae</taxon>
        <taxon>Melanomma</taxon>
    </lineage>
</organism>
<dbReference type="CDD" id="cd03139">
    <property type="entry name" value="GATase1_PfpI_2"/>
    <property type="match status" value="1"/>
</dbReference>